<dbReference type="OrthoDB" id="8002887at2"/>
<protein>
    <submittedName>
        <fullName evidence="1">Uncharacterized protein</fullName>
    </submittedName>
</protein>
<reference evidence="1 2" key="1">
    <citation type="submission" date="2019-01" db="EMBL/GenBank/DDBJ databases">
        <authorList>
            <person name="Chen W.-M."/>
        </authorList>
    </citation>
    <scope>NUCLEOTIDE SEQUENCE [LARGE SCALE GENOMIC DNA]</scope>
    <source>
        <strain evidence="1 2">CCP-6</strain>
    </source>
</reference>
<dbReference type="AlphaFoldDB" id="A0A437MF35"/>
<organism evidence="1 2">
    <name type="scientific">Rhodovarius crocodyli</name>
    <dbReference type="NCBI Taxonomy" id="1979269"/>
    <lineage>
        <taxon>Bacteria</taxon>
        <taxon>Pseudomonadati</taxon>
        <taxon>Pseudomonadota</taxon>
        <taxon>Alphaproteobacteria</taxon>
        <taxon>Acetobacterales</taxon>
        <taxon>Roseomonadaceae</taxon>
        <taxon>Rhodovarius</taxon>
    </lineage>
</organism>
<name>A0A437MF35_9PROT</name>
<dbReference type="Proteomes" id="UP000282957">
    <property type="component" value="Unassembled WGS sequence"/>
</dbReference>
<accession>A0A437MF35</accession>
<evidence type="ECO:0000313" key="1">
    <source>
        <dbReference type="EMBL" id="RVT96274.1"/>
    </source>
</evidence>
<comment type="caution">
    <text evidence="1">The sequence shown here is derived from an EMBL/GenBank/DDBJ whole genome shotgun (WGS) entry which is preliminary data.</text>
</comment>
<sequence length="322" mass="37080">MSKTDPDDKRIASWFENHEMTERQSISWHMASRYRAVQFRQQGPQKLAKVKTFADSNYAFSVTWTPGSLAIAGDLGTFNVTHYQAMRTLESTLKWLDGIEFSYLMEKSSAKREFSAEATTAFIIQAANEPALEMLDGHRPRYGIGRRTSGYRQELQEYRRERAPALMEWRDEARAAIRARLAGEDVGIPNKDDFLPEPPQALAIPRRERRFGDFDARKQGVTDLFEVPDGWELWARLWQEFDYNDAESIFTAAGRREIKEALERHLSDGGPENAADLCYRLGMEDYYGTHEYPFSCRVHYQAIRAWVEKVKADRAAKTEAAA</sequence>
<gene>
    <name evidence="1" type="ORF">EOD42_14270</name>
</gene>
<dbReference type="RefSeq" id="WP_127788207.1">
    <property type="nucleotide sequence ID" value="NZ_SACL01000004.1"/>
</dbReference>
<keyword evidence="2" id="KW-1185">Reference proteome</keyword>
<proteinExistence type="predicted"/>
<evidence type="ECO:0000313" key="2">
    <source>
        <dbReference type="Proteomes" id="UP000282957"/>
    </source>
</evidence>
<dbReference type="EMBL" id="SACL01000004">
    <property type="protein sequence ID" value="RVT96274.1"/>
    <property type="molecule type" value="Genomic_DNA"/>
</dbReference>